<feature type="transmembrane region" description="Helical" evidence="3">
    <location>
        <begin position="6"/>
        <end position="23"/>
    </location>
</feature>
<reference evidence="4 5" key="1">
    <citation type="submission" date="2018-06" db="EMBL/GenBank/DDBJ databases">
        <authorList>
            <consortium name="Pathogen Informatics"/>
            <person name="Doyle S."/>
        </authorList>
    </citation>
    <scope>NUCLEOTIDE SEQUENCE [LARGE SCALE GENOMIC DNA]</scope>
    <source>
        <strain evidence="4 5">NCTC8261</strain>
    </source>
</reference>
<dbReference type="EMBL" id="UGXT01000002">
    <property type="protein sequence ID" value="SUH36216.1"/>
    <property type="molecule type" value="Genomic_DNA"/>
</dbReference>
<keyword evidence="3" id="KW-0812">Transmembrane</keyword>
<feature type="transmembrane region" description="Helical" evidence="3">
    <location>
        <begin position="35"/>
        <end position="58"/>
    </location>
</feature>
<dbReference type="InterPro" id="IPR036259">
    <property type="entry name" value="MFS_trans_sf"/>
</dbReference>
<keyword evidence="2" id="KW-0997">Cell inner membrane</keyword>
<evidence type="ECO:0000313" key="5">
    <source>
        <dbReference type="Proteomes" id="UP000254712"/>
    </source>
</evidence>
<evidence type="ECO:0000256" key="1">
    <source>
        <dbReference type="ARBA" id="ARBA00004429"/>
    </source>
</evidence>
<evidence type="ECO:0000256" key="3">
    <source>
        <dbReference type="SAM" id="Phobius"/>
    </source>
</evidence>
<keyword evidence="2" id="KW-1003">Cell membrane</keyword>
<dbReference type="GO" id="GO:0005886">
    <property type="term" value="C:plasma membrane"/>
    <property type="evidence" value="ECO:0007669"/>
    <property type="project" value="UniProtKB-SubCell"/>
</dbReference>
<gene>
    <name evidence="4" type="primary">tub_1</name>
    <name evidence="4" type="ORF">NCTC8261_02466</name>
</gene>
<dbReference type="SUPFAM" id="SSF103473">
    <property type="entry name" value="MFS general substrate transporter"/>
    <property type="match status" value="1"/>
</dbReference>
<name>A0A379WS34_SALET</name>
<comment type="subcellular location">
    <subcellularLocation>
        <location evidence="1">Cell inner membrane</location>
        <topology evidence="1">Multi-pass membrane protein</topology>
    </subcellularLocation>
</comment>
<keyword evidence="3" id="KW-1133">Transmembrane helix</keyword>
<protein>
    <submittedName>
        <fullName evidence="4">Permease</fullName>
    </submittedName>
</protein>
<keyword evidence="3" id="KW-0472">Membrane</keyword>
<sequence length="64" mass="7432">MLQLSFAYMLIQAAALAANYWLPGLVKGFQLILRILTLVLIMSIPFIFAMFSMPWWGWHSDKKK</sequence>
<organism evidence="4 5">
    <name type="scientific">Salmonella enterica I</name>
    <dbReference type="NCBI Taxonomy" id="59201"/>
    <lineage>
        <taxon>Bacteria</taxon>
        <taxon>Pseudomonadati</taxon>
        <taxon>Pseudomonadota</taxon>
        <taxon>Gammaproteobacteria</taxon>
        <taxon>Enterobacterales</taxon>
        <taxon>Enterobacteriaceae</taxon>
        <taxon>Salmonella</taxon>
    </lineage>
</organism>
<evidence type="ECO:0000313" key="4">
    <source>
        <dbReference type="EMBL" id="SUH36216.1"/>
    </source>
</evidence>
<dbReference type="AlphaFoldDB" id="A0A379WS34"/>
<evidence type="ECO:0000256" key="2">
    <source>
        <dbReference type="ARBA" id="ARBA00022519"/>
    </source>
</evidence>
<proteinExistence type="predicted"/>
<dbReference type="Proteomes" id="UP000254712">
    <property type="component" value="Unassembled WGS sequence"/>
</dbReference>
<accession>A0A379WS34</accession>